<dbReference type="EMBL" id="JAKGUD010000001">
    <property type="protein sequence ID" value="MCF4141345.1"/>
    <property type="molecule type" value="Genomic_DNA"/>
</dbReference>
<dbReference type="Proteomes" id="UP001200430">
    <property type="component" value="Unassembled WGS sequence"/>
</dbReference>
<gene>
    <name evidence="1" type="ORF">L2W38_00740</name>
</gene>
<organism evidence="1 2">
    <name type="scientific">Dethiosulfovibrio marinus</name>
    <dbReference type="NCBI Taxonomy" id="133532"/>
    <lineage>
        <taxon>Bacteria</taxon>
        <taxon>Thermotogati</taxon>
        <taxon>Synergistota</taxon>
        <taxon>Synergistia</taxon>
        <taxon>Synergistales</taxon>
        <taxon>Dethiosulfovibrionaceae</taxon>
        <taxon>Dethiosulfovibrio</taxon>
    </lineage>
</organism>
<dbReference type="Gene3D" id="3.40.50.1240">
    <property type="entry name" value="Phosphoglycerate mutase-like"/>
    <property type="match status" value="1"/>
</dbReference>
<dbReference type="InterPro" id="IPR013078">
    <property type="entry name" value="His_Pase_superF_clade-1"/>
</dbReference>
<dbReference type="SUPFAM" id="SSF53254">
    <property type="entry name" value="Phosphoglycerate mutase-like"/>
    <property type="match status" value="1"/>
</dbReference>
<evidence type="ECO:0000313" key="2">
    <source>
        <dbReference type="Proteomes" id="UP001200430"/>
    </source>
</evidence>
<keyword evidence="2" id="KW-1185">Reference proteome</keyword>
<sequence length="196" mass="22378">MTCRVYLIRHGEPKLEEKRTLYGATDLPLSKKGRKSAKALSDVIGRISPDLVVSSPMIRCLDTAEEAGFKPLEVPDLREIDLGEWEMKKFSDLARECPEDLDKRWTEIETFRPPKGESFEDLAKRTVPAIREKLTDRRSLAVFGHLGVFRTILWKEIGIPLKTVFSMEQDYCGIHVLDYGSKGVKLVRSNWSPQIT</sequence>
<dbReference type="PANTHER" id="PTHR48100">
    <property type="entry name" value="BROAD-SPECIFICITY PHOSPHATASE YOR283W-RELATED"/>
    <property type="match status" value="1"/>
</dbReference>
<name>A0ABS9EJL5_9BACT</name>
<dbReference type="CDD" id="cd07067">
    <property type="entry name" value="HP_PGM_like"/>
    <property type="match status" value="1"/>
</dbReference>
<dbReference type="InterPro" id="IPR029033">
    <property type="entry name" value="His_PPase_superfam"/>
</dbReference>
<dbReference type="SMART" id="SM00855">
    <property type="entry name" value="PGAM"/>
    <property type="match status" value="1"/>
</dbReference>
<reference evidence="1 2" key="1">
    <citation type="submission" date="2022-01" db="EMBL/GenBank/DDBJ databases">
        <title>Dethiosulfovibrio faecalis sp. nov., a novel proteolytic, non-sulfur-reducing bacterium isolated from a marine aquaculture solid waste bioreactor.</title>
        <authorList>
            <person name="Grabowski S."/>
            <person name="Apolinario E."/>
            <person name="Schneider N."/>
            <person name="Marshall C.W."/>
            <person name="Sowers K.R."/>
        </authorList>
    </citation>
    <scope>NUCLEOTIDE SEQUENCE [LARGE SCALE GENOMIC DNA]</scope>
    <source>
        <strain evidence="1 2">DSM 12537</strain>
    </source>
</reference>
<dbReference type="RefSeq" id="WP_236097679.1">
    <property type="nucleotide sequence ID" value="NZ_JAKGUD010000001.1"/>
</dbReference>
<evidence type="ECO:0000313" key="1">
    <source>
        <dbReference type="EMBL" id="MCF4141345.1"/>
    </source>
</evidence>
<dbReference type="Pfam" id="PF00300">
    <property type="entry name" value="His_Phos_1"/>
    <property type="match status" value="1"/>
</dbReference>
<comment type="caution">
    <text evidence="1">The sequence shown here is derived from an EMBL/GenBank/DDBJ whole genome shotgun (WGS) entry which is preliminary data.</text>
</comment>
<protein>
    <submittedName>
        <fullName evidence="1">Histidine phosphatase family protein</fullName>
    </submittedName>
</protein>
<proteinExistence type="predicted"/>
<dbReference type="InterPro" id="IPR050275">
    <property type="entry name" value="PGM_Phosphatase"/>
</dbReference>
<accession>A0ABS9EJL5</accession>